<organism evidence="1 2">
    <name type="scientific">Brumimicrobium aurantiacum</name>
    <dbReference type="NCBI Taxonomy" id="1737063"/>
    <lineage>
        <taxon>Bacteria</taxon>
        <taxon>Pseudomonadati</taxon>
        <taxon>Bacteroidota</taxon>
        <taxon>Flavobacteriia</taxon>
        <taxon>Flavobacteriales</taxon>
        <taxon>Crocinitomicaceae</taxon>
        <taxon>Brumimicrobium</taxon>
    </lineage>
</organism>
<protein>
    <submittedName>
        <fullName evidence="1">Uncharacterized protein</fullName>
    </submittedName>
</protein>
<dbReference type="RefSeq" id="WP_116881997.1">
    <property type="nucleotide sequence ID" value="NZ_QURB01000011.1"/>
</dbReference>
<gene>
    <name evidence="1" type="ORF">DXU93_14350</name>
</gene>
<sequence>MANQGEIFELKAGEISPSGEIYGKIKAIPYSNFRATSAIDDDEITNEPVDISLEEGGELTGEWTNIRLLYGRVLLYPVNGCSGVQGEPGQNGLSAYEVWLAQGNTGTEQEFLDSLKGADSDPSDSINIGNSDLEIAPGINRKISLQPGLDSESGTLLAIGGPNNNNIYFTNDQDFGFKFGINAPVSIQNNDLNVIFGNINVYNGGLGISEDLRVNGLGKIIKGNTEISIDGITTNGIVSDAGINKFNGAGIEAMGSGGKFSKIFFSDYDNIRIESIDDDPLNFLRITMSDDSQINLKKQGSIQTVQGLADALTSIGLLESSTIEPSDTEKGILNAYNQWLNAGNGGDVSTFLNSLNKNLENRNMNIGTGVSRIINLAHRTSTLKIQSLSNEIFHGGFDFLNLYKDSIQFWTEDGNDKIALKKDVQFDALTTFYGETNFDASSISANGGTSQFNGGGLQALGYGIDVSQLWVKKRIDIKSHEASGSISVSDAPLGGESPVGAEGKTLFITLADDHIIELKKSPSVSTIQGLADVLTSIGLLENSTIDTTVQNGTDGLSAYEVWLNQGNEGTEQDFLDSLKGEDGASFSDELNASFISMKYDSTYPNLILVPSTPLKDSGGVKEFKPIVTLNSDEITLDFTGGLLNGNQVDVNSIAPILQVTSGPLDTILRAVPDRTNNIIRIKIHGTPPDGDTPLNSLVSFNFLSMSNLFKK</sequence>
<keyword evidence="2" id="KW-1185">Reference proteome</keyword>
<evidence type="ECO:0000313" key="2">
    <source>
        <dbReference type="Proteomes" id="UP000257127"/>
    </source>
</evidence>
<reference evidence="1 2" key="1">
    <citation type="submission" date="2018-08" db="EMBL/GenBank/DDBJ databases">
        <title>The draft genome squence of Brumimicrobium sp. N62.</title>
        <authorList>
            <person name="Du Z.-J."/>
            <person name="Luo H.-R."/>
        </authorList>
    </citation>
    <scope>NUCLEOTIDE SEQUENCE [LARGE SCALE GENOMIC DNA]</scope>
    <source>
        <strain evidence="1 2">N62</strain>
    </source>
</reference>
<dbReference type="AlphaFoldDB" id="A0A3E1EUR1"/>
<name>A0A3E1EUR1_9FLAO</name>
<proteinExistence type="predicted"/>
<evidence type="ECO:0000313" key="1">
    <source>
        <dbReference type="EMBL" id="RFC53242.1"/>
    </source>
</evidence>
<accession>A0A3E1EUR1</accession>
<dbReference type="Proteomes" id="UP000257127">
    <property type="component" value="Unassembled WGS sequence"/>
</dbReference>
<dbReference type="OrthoDB" id="9765957at2"/>
<comment type="caution">
    <text evidence="1">The sequence shown here is derived from an EMBL/GenBank/DDBJ whole genome shotgun (WGS) entry which is preliminary data.</text>
</comment>
<dbReference type="EMBL" id="QURB01000011">
    <property type="protein sequence ID" value="RFC53242.1"/>
    <property type="molecule type" value="Genomic_DNA"/>
</dbReference>